<dbReference type="AlphaFoldDB" id="A0A7X2S750"/>
<dbReference type="Gene3D" id="3.40.710.10">
    <property type="entry name" value="DD-peptidase/beta-lactamase superfamily"/>
    <property type="match status" value="1"/>
</dbReference>
<dbReference type="GO" id="GO:0016787">
    <property type="term" value="F:hydrolase activity"/>
    <property type="evidence" value="ECO:0007669"/>
    <property type="project" value="UniProtKB-KW"/>
</dbReference>
<evidence type="ECO:0000313" key="2">
    <source>
        <dbReference type="EMBL" id="MTH54872.1"/>
    </source>
</evidence>
<dbReference type="PANTHER" id="PTHR46825:SF12">
    <property type="entry name" value="PENICILLIN-BINDING PROTEIN 4"/>
    <property type="match status" value="1"/>
</dbReference>
<dbReference type="Pfam" id="PF00144">
    <property type="entry name" value="Beta-lactamase"/>
    <property type="match status" value="1"/>
</dbReference>
<dbReference type="EMBL" id="WMIB01000019">
    <property type="protein sequence ID" value="MTH54872.1"/>
    <property type="molecule type" value="Genomic_DNA"/>
</dbReference>
<dbReference type="InterPro" id="IPR012338">
    <property type="entry name" value="Beta-lactam/transpept-like"/>
</dbReference>
<sequence>MTDAYRCLENVRSCYVSISYNFIKERMNHHNINGLSVSVIESGQISGIENHGLLEAGSDNKVDNHSVFNACSISKFVTALLALKLTDEGFLDLDEDVNTRLKSWKYPYNNSKDKKGITLRNLLSHQSGVMDPEGSFMELNANIGIPSMAEILGTTPYCETPIDVKYQPESDFYYSDAGFCMIQQLIEDVTGNSFIKVVKELLFDPLKMTNSTFLQNTSEEINMNVSSGHNKEGEVTEGKYPIYPYPAASGLWTTTADLSQFILETINALHNKSRVGISANSVKEMISAQGCKSWTGLGVFLDGSGKEIEISSFGWGKGFQCMMAAYPYLGNGMIIMTNTDSGVHQLKGLIGEVYYSLKPLLNHAQS</sequence>
<dbReference type="InterPro" id="IPR050491">
    <property type="entry name" value="AmpC-like"/>
</dbReference>
<dbReference type="RefSeq" id="WP_155113379.1">
    <property type="nucleotide sequence ID" value="NZ_WMIB01000019.1"/>
</dbReference>
<comment type="caution">
    <text evidence="2">The sequence shown here is derived from an EMBL/GenBank/DDBJ whole genome shotgun (WGS) entry which is preliminary data.</text>
</comment>
<gene>
    <name evidence="2" type="ORF">GKZ89_15830</name>
</gene>
<keyword evidence="2" id="KW-0378">Hydrolase</keyword>
<feature type="domain" description="Beta-lactamase-related" evidence="1">
    <location>
        <begin position="22"/>
        <end position="342"/>
    </location>
</feature>
<dbReference type="InterPro" id="IPR001466">
    <property type="entry name" value="Beta-lactam-related"/>
</dbReference>
<evidence type="ECO:0000313" key="3">
    <source>
        <dbReference type="Proteomes" id="UP000434639"/>
    </source>
</evidence>
<reference evidence="2 3" key="1">
    <citation type="journal article" date="2017" name="Int. J. Syst. Evol. Microbiol.">
        <title>Bacillus mangrovi sp. nov., isolated from a sediment sample from a mangrove forest.</title>
        <authorList>
            <person name="Gupta V."/>
            <person name="Singh P.K."/>
            <person name="Korpole S."/>
            <person name="Tanuku N.R.S."/>
            <person name="Pinnaka A.K."/>
        </authorList>
    </citation>
    <scope>NUCLEOTIDE SEQUENCE [LARGE SCALE GENOMIC DNA]</scope>
    <source>
        <strain evidence="2 3">KCTC 33872</strain>
    </source>
</reference>
<protein>
    <submittedName>
        <fullName evidence="2">Serine hydrolase</fullName>
    </submittedName>
</protein>
<accession>A0A7X2S750</accession>
<dbReference type="OrthoDB" id="9797709at2"/>
<proteinExistence type="predicted"/>
<keyword evidence="3" id="KW-1185">Reference proteome</keyword>
<organism evidence="2 3">
    <name type="scientific">Metabacillus mangrovi</name>
    <dbReference type="NCBI Taxonomy" id="1491830"/>
    <lineage>
        <taxon>Bacteria</taxon>
        <taxon>Bacillati</taxon>
        <taxon>Bacillota</taxon>
        <taxon>Bacilli</taxon>
        <taxon>Bacillales</taxon>
        <taxon>Bacillaceae</taxon>
        <taxon>Metabacillus</taxon>
    </lineage>
</organism>
<name>A0A7X2S750_9BACI</name>
<dbReference type="SUPFAM" id="SSF56601">
    <property type="entry name" value="beta-lactamase/transpeptidase-like"/>
    <property type="match status" value="1"/>
</dbReference>
<dbReference type="Proteomes" id="UP000434639">
    <property type="component" value="Unassembled WGS sequence"/>
</dbReference>
<dbReference type="PANTHER" id="PTHR46825">
    <property type="entry name" value="D-ALANYL-D-ALANINE-CARBOXYPEPTIDASE/ENDOPEPTIDASE AMPH"/>
    <property type="match status" value="1"/>
</dbReference>
<evidence type="ECO:0000259" key="1">
    <source>
        <dbReference type="Pfam" id="PF00144"/>
    </source>
</evidence>